<dbReference type="AlphaFoldDB" id="A0A0G1JTB8"/>
<sequence>MASLTITAYHTRRAINWAILGLIAYLILRLSWGIFAAIWLMLFPPPPTPANHAFGKLPAIQFPKTTEPTDLRYRLETVEGYVPPASESAMVFFMPKNPANLLALTNTKEFAKQLEFANEPVQESKYLYIFTDPQEPLRQMQYDIVSKNFTLRYLYRQDPSLFTERDVPLAQTALMEAQGILQNFQLYPSDIADGSTHVQFLKFSGDTLIPTTSHSQSDALRIDYFRGDIAATKIFYPNPDQGPITFIYSGSKLSKKRLLEFTYNYWPIDPLTTATYTLKTSTQAWQELQSGGAYIARFPKGDKKDVIIRKIYLGYYDSLESQTYLQPIFVFEGDNGFMAYVPAVASPWTE</sequence>
<name>A0A0G1JTB8_9BACT</name>
<reference evidence="2 3" key="1">
    <citation type="journal article" date="2015" name="Nature">
        <title>rRNA introns, odd ribosomes, and small enigmatic genomes across a large radiation of phyla.</title>
        <authorList>
            <person name="Brown C.T."/>
            <person name="Hug L.A."/>
            <person name="Thomas B.C."/>
            <person name="Sharon I."/>
            <person name="Castelle C.J."/>
            <person name="Singh A."/>
            <person name="Wilkins M.J."/>
            <person name="Williams K.H."/>
            <person name="Banfield J.F."/>
        </authorList>
    </citation>
    <scope>NUCLEOTIDE SEQUENCE [LARGE SCALE GENOMIC DNA]</scope>
</reference>
<evidence type="ECO:0000313" key="2">
    <source>
        <dbReference type="EMBL" id="KKT38719.1"/>
    </source>
</evidence>
<evidence type="ECO:0000313" key="3">
    <source>
        <dbReference type="Proteomes" id="UP000034617"/>
    </source>
</evidence>
<keyword evidence="1" id="KW-1133">Transmembrane helix</keyword>
<organism evidence="2 3">
    <name type="scientific">Candidatus Gottesmanbacteria bacterium GW2011_GWB1_44_11c</name>
    <dbReference type="NCBI Taxonomy" id="1618447"/>
    <lineage>
        <taxon>Bacteria</taxon>
        <taxon>Candidatus Gottesmaniibacteriota</taxon>
    </lineage>
</organism>
<accession>A0A0G1JTB8</accession>
<protein>
    <submittedName>
        <fullName evidence="2">Uncharacterized protein</fullName>
    </submittedName>
</protein>
<dbReference type="Proteomes" id="UP000034617">
    <property type="component" value="Unassembled WGS sequence"/>
</dbReference>
<comment type="caution">
    <text evidence="2">The sequence shown here is derived from an EMBL/GenBank/DDBJ whole genome shotgun (WGS) entry which is preliminary data.</text>
</comment>
<evidence type="ECO:0000256" key="1">
    <source>
        <dbReference type="SAM" id="Phobius"/>
    </source>
</evidence>
<keyword evidence="1" id="KW-0472">Membrane</keyword>
<dbReference type="EMBL" id="LCHM01000007">
    <property type="protein sequence ID" value="KKT38719.1"/>
    <property type="molecule type" value="Genomic_DNA"/>
</dbReference>
<gene>
    <name evidence="2" type="ORF">UW22_C0007G0022</name>
</gene>
<feature type="transmembrane region" description="Helical" evidence="1">
    <location>
        <begin position="17"/>
        <end position="42"/>
    </location>
</feature>
<keyword evidence="1" id="KW-0812">Transmembrane</keyword>
<proteinExistence type="predicted"/>